<dbReference type="InterPro" id="IPR047128">
    <property type="entry name" value="PhyH"/>
</dbReference>
<evidence type="ECO:0000313" key="5">
    <source>
        <dbReference type="EMBL" id="KAK9871319.1"/>
    </source>
</evidence>
<evidence type="ECO:0000256" key="4">
    <source>
        <dbReference type="ARBA" id="ARBA00034924"/>
    </source>
</evidence>
<dbReference type="PANTHER" id="PTHR21308:SF1">
    <property type="entry name" value="PHYTANOYL-COA DIOXYGENASE, PEROXISOMAL"/>
    <property type="match status" value="1"/>
</dbReference>
<evidence type="ECO:0000256" key="1">
    <source>
        <dbReference type="ARBA" id="ARBA00005830"/>
    </source>
</evidence>
<comment type="caution">
    <text evidence="5">The sequence shown here is derived from an EMBL/GenBank/DDBJ whole genome shotgun (WGS) entry which is preliminary data.</text>
</comment>
<dbReference type="AlphaFoldDB" id="A0AAW1TVY2"/>
<dbReference type="EC" id="1.14.11.18" evidence="2"/>
<organism evidence="5 6">
    <name type="scientific">Henosepilachna vigintioctopunctata</name>
    <dbReference type="NCBI Taxonomy" id="420089"/>
    <lineage>
        <taxon>Eukaryota</taxon>
        <taxon>Metazoa</taxon>
        <taxon>Ecdysozoa</taxon>
        <taxon>Arthropoda</taxon>
        <taxon>Hexapoda</taxon>
        <taxon>Insecta</taxon>
        <taxon>Pterygota</taxon>
        <taxon>Neoptera</taxon>
        <taxon>Endopterygota</taxon>
        <taxon>Coleoptera</taxon>
        <taxon>Polyphaga</taxon>
        <taxon>Cucujiformia</taxon>
        <taxon>Coccinelloidea</taxon>
        <taxon>Coccinellidae</taxon>
        <taxon>Epilachninae</taxon>
        <taxon>Epilachnini</taxon>
        <taxon>Henosepilachna</taxon>
    </lineage>
</organism>
<reference evidence="5 6" key="1">
    <citation type="submission" date="2023-03" db="EMBL/GenBank/DDBJ databases">
        <title>Genome insight into feeding habits of ladybird beetles.</title>
        <authorList>
            <person name="Li H.-S."/>
            <person name="Huang Y.-H."/>
            <person name="Pang H."/>
        </authorList>
    </citation>
    <scope>NUCLEOTIDE SEQUENCE [LARGE SCALE GENOMIC DNA]</scope>
    <source>
        <strain evidence="5">SYSU_2023b</strain>
        <tissue evidence="5">Whole body</tissue>
    </source>
</reference>
<comment type="similarity">
    <text evidence="1">Belongs to the PhyH family.</text>
</comment>
<sequence>MTSYKYTKNNKALNDQQREFYEENGYIIIRNNVPHDLIDEFCSRFTDLCENRVPLVKPTVVIKDKSLKNQGYTGQYAVNKIHDFLNDDVLSKYAFYPAVADVVESIIGPNFMGVYSMLINKPPNGHPDISNHPLHQDMCYFPFRPIDTIVGTWTAMEDANEMNGCLFAIPGSHRPGVIYNHVYPNQEVKNQLYYGVQGFENEPRVNFIMEKGDTLFFHPLLLHGSGVNRSKASRKAISVHFADTNSFFIDIKGTPHEKPWEELQPVFKMDYIAICKLKGRHIRGNKGTFHYPSHL</sequence>
<gene>
    <name evidence="5" type="ORF">WA026_011586</name>
</gene>
<dbReference type="PANTHER" id="PTHR21308">
    <property type="entry name" value="PHYTANOYL-COA ALPHA-HYDROXYLASE"/>
    <property type="match status" value="1"/>
</dbReference>
<name>A0AAW1TVY2_9CUCU</name>
<protein>
    <recommendedName>
        <fullName evidence="2">phytanoyl-CoA dioxygenase</fullName>
        <ecNumber evidence="2">1.14.11.18</ecNumber>
    </recommendedName>
    <alternativeName>
        <fullName evidence="3">Phytanic acid oxidase</fullName>
    </alternativeName>
    <alternativeName>
        <fullName evidence="4">Phytanoyl-CoA alpha-hydroxylase</fullName>
    </alternativeName>
</protein>
<dbReference type="GO" id="GO:0001561">
    <property type="term" value="P:fatty acid alpha-oxidation"/>
    <property type="evidence" value="ECO:0007669"/>
    <property type="project" value="InterPro"/>
</dbReference>
<evidence type="ECO:0000256" key="3">
    <source>
        <dbReference type="ARBA" id="ARBA00034921"/>
    </source>
</evidence>
<dbReference type="EMBL" id="JARQZJ010000005">
    <property type="protein sequence ID" value="KAK9871319.1"/>
    <property type="molecule type" value="Genomic_DNA"/>
</dbReference>
<dbReference type="Pfam" id="PF05721">
    <property type="entry name" value="PhyH"/>
    <property type="match status" value="1"/>
</dbReference>
<dbReference type="InterPro" id="IPR008775">
    <property type="entry name" value="Phytyl_CoA_dOase-like"/>
</dbReference>
<evidence type="ECO:0000256" key="2">
    <source>
        <dbReference type="ARBA" id="ARBA00034809"/>
    </source>
</evidence>
<dbReference type="Gene3D" id="2.60.120.620">
    <property type="entry name" value="q2cbj1_9rhob like domain"/>
    <property type="match status" value="1"/>
</dbReference>
<dbReference type="GO" id="GO:0048244">
    <property type="term" value="F:phytanoyl-CoA dioxygenase activity"/>
    <property type="evidence" value="ECO:0007669"/>
    <property type="project" value="UniProtKB-EC"/>
</dbReference>
<accession>A0AAW1TVY2</accession>
<dbReference type="SUPFAM" id="SSF51197">
    <property type="entry name" value="Clavaminate synthase-like"/>
    <property type="match status" value="1"/>
</dbReference>
<proteinExistence type="inferred from homology"/>
<keyword evidence="6" id="KW-1185">Reference proteome</keyword>
<dbReference type="Proteomes" id="UP001431783">
    <property type="component" value="Unassembled WGS sequence"/>
</dbReference>
<evidence type="ECO:0000313" key="6">
    <source>
        <dbReference type="Proteomes" id="UP001431783"/>
    </source>
</evidence>